<dbReference type="GO" id="GO:0004519">
    <property type="term" value="F:endonuclease activity"/>
    <property type="evidence" value="ECO:0007669"/>
    <property type="project" value="UniProtKB-KW"/>
</dbReference>
<dbReference type="Gene3D" id="3.60.10.10">
    <property type="entry name" value="Endonuclease/exonuclease/phosphatase"/>
    <property type="match status" value="1"/>
</dbReference>
<evidence type="ECO:0000313" key="5">
    <source>
        <dbReference type="Proteomes" id="UP000471435"/>
    </source>
</evidence>
<keyword evidence="2" id="KW-0812">Transmembrane</keyword>
<keyword evidence="2" id="KW-0472">Membrane</keyword>
<dbReference type="InterPro" id="IPR036691">
    <property type="entry name" value="Endo/exonu/phosph_ase_sf"/>
</dbReference>
<dbReference type="RefSeq" id="WP_160729493.1">
    <property type="nucleotide sequence ID" value="NZ_WTYP01000001.1"/>
</dbReference>
<reference evidence="4 5" key="1">
    <citation type="submission" date="2019-12" db="EMBL/GenBank/DDBJ databases">
        <title>Genomic-based taxomic classification of the family Erythrobacteraceae.</title>
        <authorList>
            <person name="Xu L."/>
        </authorList>
    </citation>
    <scope>NUCLEOTIDE SEQUENCE [LARGE SCALE GENOMIC DNA]</scope>
    <source>
        <strain evidence="4 5">SW-109</strain>
    </source>
</reference>
<keyword evidence="4" id="KW-0540">Nuclease</keyword>
<evidence type="ECO:0000256" key="1">
    <source>
        <dbReference type="SAM" id="MobiDB-lite"/>
    </source>
</evidence>
<dbReference type="EMBL" id="WTYP01000001">
    <property type="protein sequence ID" value="MXP46237.1"/>
    <property type="molecule type" value="Genomic_DNA"/>
</dbReference>
<sequence length="370" mass="41792">MSRDTRSGLKTTGIWVLRALAALLIIGVLLSTTDSNQWWIRAWDFPRLQILFAMLIIGGLLWIFDRHWRPWFPLALIALSAYQAYRIYPYSPIAATQVARADAETLATAQCFSVLSLNVLQDNREYGRTIDLIERIDADIVLLMETDQAWADAVQPALSGYPEVLSQPLDNKYGLMFASRLPMRDAAIRDLAQKDTPSVMATIGLGKSEFRLVGLHPRPPQPGQDTEERDAELVVAAREARGAKMPVIAIGDFNDVAWSDTTRLFMQIGQFIDPRIGRGTYATFPADMTWLGWPLDHLFVTDEFLIDEMQVLGPVGSDHRPILARMCLDWDRARAKNEEAEDATSEDMRDADTVMQEFEEDTEKDRVEGE</sequence>
<dbReference type="AlphaFoldDB" id="A0A6I4UWJ2"/>
<feature type="transmembrane region" description="Helical" evidence="2">
    <location>
        <begin position="71"/>
        <end position="88"/>
    </location>
</feature>
<evidence type="ECO:0000256" key="2">
    <source>
        <dbReference type="SAM" id="Phobius"/>
    </source>
</evidence>
<evidence type="ECO:0000313" key="4">
    <source>
        <dbReference type="EMBL" id="MXP46237.1"/>
    </source>
</evidence>
<dbReference type="InterPro" id="IPR005135">
    <property type="entry name" value="Endo/exonuclease/phosphatase"/>
</dbReference>
<protein>
    <submittedName>
        <fullName evidence="4">Endonuclease</fullName>
    </submittedName>
</protein>
<dbReference type="SUPFAM" id="SSF56219">
    <property type="entry name" value="DNase I-like"/>
    <property type="match status" value="1"/>
</dbReference>
<feature type="transmembrane region" description="Helical" evidence="2">
    <location>
        <begin position="12"/>
        <end position="33"/>
    </location>
</feature>
<keyword evidence="4" id="KW-0378">Hydrolase</keyword>
<feature type="region of interest" description="Disordered" evidence="1">
    <location>
        <begin position="335"/>
        <end position="370"/>
    </location>
</feature>
<dbReference type="OrthoDB" id="9796594at2"/>
<feature type="domain" description="Endonuclease/exonuclease/phosphatase" evidence="3">
    <location>
        <begin position="115"/>
        <end position="319"/>
    </location>
</feature>
<keyword evidence="4" id="KW-0255">Endonuclease</keyword>
<accession>A0A6I4UWJ2</accession>
<organism evidence="4 5">
    <name type="scientific">Pontixanthobacter luteolus</name>
    <dbReference type="NCBI Taxonomy" id="295089"/>
    <lineage>
        <taxon>Bacteria</taxon>
        <taxon>Pseudomonadati</taxon>
        <taxon>Pseudomonadota</taxon>
        <taxon>Alphaproteobacteria</taxon>
        <taxon>Sphingomonadales</taxon>
        <taxon>Erythrobacteraceae</taxon>
        <taxon>Pontixanthobacter</taxon>
    </lineage>
</organism>
<gene>
    <name evidence="4" type="ORF">GRI43_02370</name>
</gene>
<dbReference type="Proteomes" id="UP000471435">
    <property type="component" value="Unassembled WGS sequence"/>
</dbReference>
<comment type="caution">
    <text evidence="4">The sequence shown here is derived from an EMBL/GenBank/DDBJ whole genome shotgun (WGS) entry which is preliminary data.</text>
</comment>
<evidence type="ECO:0000259" key="3">
    <source>
        <dbReference type="Pfam" id="PF03372"/>
    </source>
</evidence>
<keyword evidence="5" id="KW-1185">Reference proteome</keyword>
<keyword evidence="2" id="KW-1133">Transmembrane helix</keyword>
<name>A0A6I4UWJ2_9SPHN</name>
<dbReference type="Pfam" id="PF03372">
    <property type="entry name" value="Exo_endo_phos"/>
    <property type="match status" value="1"/>
</dbReference>
<proteinExistence type="predicted"/>
<feature type="transmembrane region" description="Helical" evidence="2">
    <location>
        <begin position="45"/>
        <end position="64"/>
    </location>
</feature>